<dbReference type="EMBL" id="ACNN01000005">
    <property type="protein sequence ID" value="EEN83732.1"/>
    <property type="molecule type" value="Genomic_DNA"/>
</dbReference>
<evidence type="ECO:0000313" key="2">
    <source>
        <dbReference type="EMBL" id="EEN83732.1"/>
    </source>
</evidence>
<dbReference type="eggNOG" id="ENOG503117C">
    <property type="taxonomic scope" value="Bacteria"/>
</dbReference>
<dbReference type="AlphaFoldDB" id="C3J7S3"/>
<evidence type="ECO:0008006" key="4">
    <source>
        <dbReference type="Google" id="ProtNLM"/>
    </source>
</evidence>
<keyword evidence="1" id="KW-0812">Transmembrane</keyword>
<keyword evidence="1" id="KW-0472">Membrane</keyword>
<evidence type="ECO:0000313" key="3">
    <source>
        <dbReference type="Proteomes" id="UP000004295"/>
    </source>
</evidence>
<feature type="transmembrane region" description="Helical" evidence="1">
    <location>
        <begin position="129"/>
        <end position="148"/>
    </location>
</feature>
<evidence type="ECO:0000256" key="1">
    <source>
        <dbReference type="SAM" id="Phobius"/>
    </source>
</evidence>
<dbReference type="STRING" id="553175.POREN0001_1165"/>
<dbReference type="InterPro" id="IPR025367">
    <property type="entry name" value="DUF4271"/>
</dbReference>
<keyword evidence="1" id="KW-1133">Transmembrane helix</keyword>
<sequence>MLKGLGGELLARCLGEGYAFEPPFVCTFALGMQGMLFWSGQIVGDIAFSVLTLGLLLMGIVAYRVPGLVRLVMEAIIYQREQLFFVQVHRNIPCWFFRVVGRVLSAMLLALTSFIYLDREGFWLEKGPFYMVVGYLGILGALLLFFWGRRILYRFLGWVYLQPRVYEEWASGYALLEWIWSLPLYIAIILELREDTFMVGAWLSLGAFLLWRLLLLRRTLPLLRAQGVSYMLLSLYLCAHEIVPFVLLFWALLRG</sequence>
<dbReference type="Proteomes" id="UP000004295">
    <property type="component" value="Unassembled WGS sequence"/>
</dbReference>
<accession>C3J7S3</accession>
<proteinExistence type="predicted"/>
<comment type="caution">
    <text evidence="2">The sequence shown here is derived from an EMBL/GenBank/DDBJ whole genome shotgun (WGS) entry which is preliminary data.</text>
</comment>
<feature type="transmembrane region" description="Helical" evidence="1">
    <location>
        <begin position="196"/>
        <end position="216"/>
    </location>
</feature>
<dbReference type="Pfam" id="PF14093">
    <property type="entry name" value="DUF4271"/>
    <property type="match status" value="1"/>
</dbReference>
<reference evidence="2 3" key="1">
    <citation type="submission" date="2009-04" db="EMBL/GenBank/DDBJ databases">
        <authorList>
            <person name="Sebastian Y."/>
            <person name="Madupu R."/>
            <person name="Durkin A.S."/>
            <person name="Torralba M."/>
            <person name="Methe B."/>
            <person name="Sutton G.G."/>
            <person name="Strausberg R.L."/>
            <person name="Nelson K.E."/>
        </authorList>
    </citation>
    <scope>NUCLEOTIDE SEQUENCE [LARGE SCALE GENOMIC DNA]</scope>
    <source>
        <strain evidence="3">ATCC 35406 / BCRC 14492 / JCM 8526 / NCTC 13058 / HG 370</strain>
    </source>
</reference>
<protein>
    <recommendedName>
        <fullName evidence="4">DUF4271 domain-containing protein</fullName>
    </recommendedName>
</protein>
<organism evidence="2 3">
    <name type="scientific">Porphyromonas endodontalis (strain ATCC 35406 / DSM 24491 / JCM 8526 / CCUG 16442 / BCRC 14492 / NCTC 13058 / HG 370)</name>
    <name type="common">Bacteroides endodontalis</name>
    <dbReference type="NCBI Taxonomy" id="553175"/>
    <lineage>
        <taxon>Bacteria</taxon>
        <taxon>Pseudomonadati</taxon>
        <taxon>Bacteroidota</taxon>
        <taxon>Bacteroidia</taxon>
        <taxon>Bacteroidales</taxon>
        <taxon>Porphyromonadaceae</taxon>
        <taxon>Porphyromonas</taxon>
    </lineage>
</organism>
<feature type="transmembrane region" description="Helical" evidence="1">
    <location>
        <begin position="228"/>
        <end position="253"/>
    </location>
</feature>
<name>C3J7S3_POREA</name>
<feature type="transmembrane region" description="Helical" evidence="1">
    <location>
        <begin position="95"/>
        <end position="117"/>
    </location>
</feature>
<feature type="transmembrane region" description="Helical" evidence="1">
    <location>
        <begin position="169"/>
        <end position="190"/>
    </location>
</feature>
<gene>
    <name evidence="2" type="ORF">POREN0001_1165</name>
</gene>
<keyword evidence="3" id="KW-1185">Reference proteome</keyword>
<feature type="transmembrane region" description="Helical" evidence="1">
    <location>
        <begin position="42"/>
        <end position="63"/>
    </location>
</feature>